<keyword evidence="11" id="KW-1185">Reference proteome</keyword>
<evidence type="ECO:0000256" key="4">
    <source>
        <dbReference type="ARBA" id="ARBA00022475"/>
    </source>
</evidence>
<comment type="similarity">
    <text evidence="2">Belongs to the ABC transporter superfamily.</text>
</comment>
<evidence type="ECO:0000256" key="6">
    <source>
        <dbReference type="ARBA" id="ARBA00022840"/>
    </source>
</evidence>
<evidence type="ECO:0000256" key="3">
    <source>
        <dbReference type="ARBA" id="ARBA00022448"/>
    </source>
</evidence>
<feature type="domain" description="ABC transporter" evidence="9">
    <location>
        <begin position="7"/>
        <end position="231"/>
    </location>
</feature>
<accession>A0A927CF46</accession>
<organism evidence="10 11">
    <name type="scientific">Paenibacillus oceani</name>
    <dbReference type="NCBI Taxonomy" id="2772510"/>
    <lineage>
        <taxon>Bacteria</taxon>
        <taxon>Bacillati</taxon>
        <taxon>Bacillota</taxon>
        <taxon>Bacilli</taxon>
        <taxon>Bacillales</taxon>
        <taxon>Paenibacillaceae</taxon>
        <taxon>Paenibacillus</taxon>
    </lineage>
</organism>
<sequence length="279" mass="29924">MRPLWRLDNAEVTVQAASGPRKVLQGLNLAVGEGEYIAVVGRNGSGKSTLLRVLGGLCPLSGGSLTADGESGRQPGYVFQNPDAQIVGETVYEEVCFGMENRGVPLVEMAERFRRAMAAAGMDVHPDTPVERLSGGQKQLLCIAGAMVTGAQSLLLDEPASMLDLDTRSAVLRIARELHERGATIVWATQSMDELVPATRVIALVNGGIAYDGTPERFFYGSAGNGRMFDPAETPCLSLGFRPPYAIQVAHRLLQIGIELGECPMLDGQLRRAVTELCR</sequence>
<dbReference type="GO" id="GO:0005524">
    <property type="term" value="F:ATP binding"/>
    <property type="evidence" value="ECO:0007669"/>
    <property type="project" value="UniProtKB-KW"/>
</dbReference>
<protein>
    <submittedName>
        <fullName evidence="10">ATP-binding cassette domain-containing protein</fullName>
    </submittedName>
</protein>
<dbReference type="GO" id="GO:0042626">
    <property type="term" value="F:ATPase-coupled transmembrane transporter activity"/>
    <property type="evidence" value="ECO:0007669"/>
    <property type="project" value="TreeGrafter"/>
</dbReference>
<keyword evidence="7" id="KW-1278">Translocase</keyword>
<dbReference type="AlphaFoldDB" id="A0A927CF46"/>
<dbReference type="CDD" id="cd03225">
    <property type="entry name" value="ABC_cobalt_CbiO_domain1"/>
    <property type="match status" value="1"/>
</dbReference>
<dbReference type="InterPro" id="IPR003593">
    <property type="entry name" value="AAA+_ATPase"/>
</dbReference>
<proteinExistence type="inferred from homology"/>
<dbReference type="InterPro" id="IPR017871">
    <property type="entry name" value="ABC_transporter-like_CS"/>
</dbReference>
<keyword evidence="4" id="KW-1003">Cell membrane</keyword>
<dbReference type="InterPro" id="IPR015856">
    <property type="entry name" value="ABC_transpr_CbiO/EcfA_su"/>
</dbReference>
<evidence type="ECO:0000256" key="7">
    <source>
        <dbReference type="ARBA" id="ARBA00022967"/>
    </source>
</evidence>
<dbReference type="InterPro" id="IPR003439">
    <property type="entry name" value="ABC_transporter-like_ATP-bd"/>
</dbReference>
<keyword evidence="8" id="KW-0472">Membrane</keyword>
<evidence type="ECO:0000313" key="11">
    <source>
        <dbReference type="Proteomes" id="UP000639396"/>
    </source>
</evidence>
<dbReference type="InterPro" id="IPR027417">
    <property type="entry name" value="P-loop_NTPase"/>
</dbReference>
<evidence type="ECO:0000256" key="1">
    <source>
        <dbReference type="ARBA" id="ARBA00004202"/>
    </source>
</evidence>
<dbReference type="RefSeq" id="WP_190932043.1">
    <property type="nucleotide sequence ID" value="NZ_JACXJA010000058.1"/>
</dbReference>
<dbReference type="GO" id="GO:0016887">
    <property type="term" value="F:ATP hydrolysis activity"/>
    <property type="evidence" value="ECO:0007669"/>
    <property type="project" value="InterPro"/>
</dbReference>
<dbReference type="PROSITE" id="PS00211">
    <property type="entry name" value="ABC_TRANSPORTER_1"/>
    <property type="match status" value="1"/>
</dbReference>
<name>A0A927CF46_9BACL</name>
<dbReference type="Pfam" id="PF00005">
    <property type="entry name" value="ABC_tran"/>
    <property type="match status" value="1"/>
</dbReference>
<dbReference type="InterPro" id="IPR050095">
    <property type="entry name" value="ECF_ABC_transporter_ATP-bd"/>
</dbReference>
<dbReference type="PROSITE" id="PS50893">
    <property type="entry name" value="ABC_TRANSPORTER_2"/>
    <property type="match status" value="1"/>
</dbReference>
<keyword evidence="6 10" id="KW-0067">ATP-binding</keyword>
<reference evidence="10" key="1">
    <citation type="submission" date="2020-09" db="EMBL/GenBank/DDBJ databases">
        <title>A novel bacterium of genus Paenibacillus, isolated from South China Sea.</title>
        <authorList>
            <person name="Huang H."/>
            <person name="Mo K."/>
            <person name="Hu Y."/>
        </authorList>
    </citation>
    <scope>NUCLEOTIDE SEQUENCE</scope>
    <source>
        <strain evidence="10">IB182363</strain>
    </source>
</reference>
<comment type="subcellular location">
    <subcellularLocation>
        <location evidence="1">Cell membrane</location>
        <topology evidence="1">Peripheral membrane protein</topology>
    </subcellularLocation>
</comment>
<evidence type="ECO:0000256" key="8">
    <source>
        <dbReference type="ARBA" id="ARBA00023136"/>
    </source>
</evidence>
<dbReference type="PANTHER" id="PTHR43553:SF24">
    <property type="entry name" value="ENERGY-COUPLING FACTOR TRANSPORTER ATP-BINDING PROTEIN ECFA1"/>
    <property type="match status" value="1"/>
</dbReference>
<dbReference type="GO" id="GO:0043190">
    <property type="term" value="C:ATP-binding cassette (ABC) transporter complex"/>
    <property type="evidence" value="ECO:0007669"/>
    <property type="project" value="TreeGrafter"/>
</dbReference>
<comment type="caution">
    <text evidence="10">The sequence shown here is derived from an EMBL/GenBank/DDBJ whole genome shotgun (WGS) entry which is preliminary data.</text>
</comment>
<keyword evidence="5" id="KW-0547">Nucleotide-binding</keyword>
<gene>
    <name evidence="10" type="ORF">IDH45_31105</name>
</gene>
<evidence type="ECO:0000313" key="10">
    <source>
        <dbReference type="EMBL" id="MBD2866430.1"/>
    </source>
</evidence>
<dbReference type="SMART" id="SM00382">
    <property type="entry name" value="AAA"/>
    <property type="match status" value="1"/>
</dbReference>
<keyword evidence="3" id="KW-0813">Transport</keyword>
<dbReference type="PANTHER" id="PTHR43553">
    <property type="entry name" value="HEAVY METAL TRANSPORTER"/>
    <property type="match status" value="1"/>
</dbReference>
<dbReference type="Proteomes" id="UP000639396">
    <property type="component" value="Unassembled WGS sequence"/>
</dbReference>
<dbReference type="Gene3D" id="3.40.50.300">
    <property type="entry name" value="P-loop containing nucleotide triphosphate hydrolases"/>
    <property type="match status" value="1"/>
</dbReference>
<dbReference type="SUPFAM" id="SSF52540">
    <property type="entry name" value="P-loop containing nucleoside triphosphate hydrolases"/>
    <property type="match status" value="1"/>
</dbReference>
<evidence type="ECO:0000256" key="5">
    <source>
        <dbReference type="ARBA" id="ARBA00022741"/>
    </source>
</evidence>
<evidence type="ECO:0000259" key="9">
    <source>
        <dbReference type="PROSITE" id="PS50893"/>
    </source>
</evidence>
<dbReference type="EMBL" id="JACXJA010000058">
    <property type="protein sequence ID" value="MBD2866430.1"/>
    <property type="molecule type" value="Genomic_DNA"/>
</dbReference>
<evidence type="ECO:0000256" key="2">
    <source>
        <dbReference type="ARBA" id="ARBA00005417"/>
    </source>
</evidence>